<dbReference type="Gene3D" id="1.10.10.1320">
    <property type="entry name" value="Anti-sigma factor, zinc-finger domain"/>
    <property type="match status" value="1"/>
</dbReference>
<feature type="domain" description="ChrR-like cupin" evidence="1">
    <location>
        <begin position="137"/>
        <end position="197"/>
    </location>
</feature>
<dbReference type="Pfam" id="PF12973">
    <property type="entry name" value="Cupin_7"/>
    <property type="match status" value="1"/>
</dbReference>
<dbReference type="InterPro" id="IPR025979">
    <property type="entry name" value="ChrR-like_cupin_dom"/>
</dbReference>
<keyword evidence="3" id="KW-1185">Reference proteome</keyword>
<dbReference type="InterPro" id="IPR011051">
    <property type="entry name" value="RmlC_Cupin_sf"/>
</dbReference>
<name>A0A1G8Q9L6_9GAMM</name>
<accession>A0A1G8Q9L6</accession>
<dbReference type="OrthoDB" id="2988517at2"/>
<dbReference type="InterPro" id="IPR012807">
    <property type="entry name" value="Anti-sigma_ChrR"/>
</dbReference>
<organism evidence="2 3">
    <name type="scientific">Ferrimonas sediminum</name>
    <dbReference type="NCBI Taxonomy" id="718193"/>
    <lineage>
        <taxon>Bacteria</taxon>
        <taxon>Pseudomonadati</taxon>
        <taxon>Pseudomonadota</taxon>
        <taxon>Gammaproteobacteria</taxon>
        <taxon>Alteromonadales</taxon>
        <taxon>Ferrimonadaceae</taxon>
        <taxon>Ferrimonas</taxon>
    </lineage>
</organism>
<dbReference type="InterPro" id="IPR041916">
    <property type="entry name" value="Anti_sigma_zinc_sf"/>
</dbReference>
<proteinExistence type="predicted"/>
<sequence>MTERHPTLAQIEQFIQGDLDDVQAIMVSVHLGACQQCSQLAQECQQQQASHALVAVAETEAFNDADLDRMLDQLDRGEDLTEAEASLPTQLEFQGRTVSVPPALATMVQRAGPWSRVVSRLWSATIQGHQLPYQLNFIYMEPGGSIASHAHKGLEWTLVLDGTFSDDRGDFHPGDLIQCDDQVEHAPYSKNGCLCLAAIDAPLHFTSGLARALNPFSQLFFKPGG</sequence>
<dbReference type="RefSeq" id="WP_090364087.1">
    <property type="nucleotide sequence ID" value="NZ_FNEM01000004.1"/>
</dbReference>
<dbReference type="NCBIfam" id="TIGR02451">
    <property type="entry name" value="anti_sig_ChrR"/>
    <property type="match status" value="1"/>
</dbReference>
<protein>
    <submittedName>
        <fullName evidence="2">Anti-ECFsigma factor, ChrR</fullName>
    </submittedName>
</protein>
<evidence type="ECO:0000313" key="2">
    <source>
        <dbReference type="EMBL" id="SDJ01474.1"/>
    </source>
</evidence>
<evidence type="ECO:0000259" key="1">
    <source>
        <dbReference type="Pfam" id="PF12973"/>
    </source>
</evidence>
<dbReference type="Proteomes" id="UP000199527">
    <property type="component" value="Unassembled WGS sequence"/>
</dbReference>
<dbReference type="SUPFAM" id="SSF51182">
    <property type="entry name" value="RmlC-like cupins"/>
    <property type="match status" value="1"/>
</dbReference>
<dbReference type="InterPro" id="IPR014710">
    <property type="entry name" value="RmlC-like_jellyroll"/>
</dbReference>
<reference evidence="3" key="1">
    <citation type="submission" date="2016-10" db="EMBL/GenBank/DDBJ databases">
        <authorList>
            <person name="Varghese N."/>
            <person name="Submissions S."/>
        </authorList>
    </citation>
    <scope>NUCLEOTIDE SEQUENCE [LARGE SCALE GENOMIC DNA]</scope>
    <source>
        <strain evidence="3">DSM 23317</strain>
    </source>
</reference>
<dbReference type="Gene3D" id="2.60.120.10">
    <property type="entry name" value="Jelly Rolls"/>
    <property type="match status" value="1"/>
</dbReference>
<evidence type="ECO:0000313" key="3">
    <source>
        <dbReference type="Proteomes" id="UP000199527"/>
    </source>
</evidence>
<dbReference type="EMBL" id="FNEM01000004">
    <property type="protein sequence ID" value="SDJ01474.1"/>
    <property type="molecule type" value="Genomic_DNA"/>
</dbReference>
<gene>
    <name evidence="2" type="ORF">SAMN04488540_104231</name>
</gene>
<dbReference type="AlphaFoldDB" id="A0A1G8Q9L6"/>